<protein>
    <submittedName>
        <fullName evidence="3">Uncharacterized protein</fullName>
    </submittedName>
</protein>
<comment type="caution">
    <text evidence="3">The sequence shown here is derived from an EMBL/GenBank/DDBJ whole genome shotgun (WGS) entry which is preliminary data.</text>
</comment>
<feature type="compositionally biased region" description="Polar residues" evidence="2">
    <location>
        <begin position="363"/>
        <end position="377"/>
    </location>
</feature>
<dbReference type="Proteomes" id="UP000092993">
    <property type="component" value="Unassembled WGS sequence"/>
</dbReference>
<feature type="compositionally biased region" description="Low complexity" evidence="2">
    <location>
        <begin position="380"/>
        <end position="401"/>
    </location>
</feature>
<feature type="coiled-coil region" evidence="1">
    <location>
        <begin position="682"/>
        <end position="709"/>
    </location>
</feature>
<evidence type="ECO:0000256" key="1">
    <source>
        <dbReference type="SAM" id="Coils"/>
    </source>
</evidence>
<feature type="compositionally biased region" description="Basic and acidic residues" evidence="2">
    <location>
        <begin position="190"/>
        <end position="199"/>
    </location>
</feature>
<keyword evidence="4" id="KW-1185">Reference proteome</keyword>
<dbReference type="EMBL" id="LUGG01000004">
    <property type="protein sequence ID" value="OBZ75485.1"/>
    <property type="molecule type" value="Genomic_DNA"/>
</dbReference>
<organism evidence="3 4">
    <name type="scientific">Grifola frondosa</name>
    <name type="common">Maitake</name>
    <name type="synonym">Polyporus frondosus</name>
    <dbReference type="NCBI Taxonomy" id="5627"/>
    <lineage>
        <taxon>Eukaryota</taxon>
        <taxon>Fungi</taxon>
        <taxon>Dikarya</taxon>
        <taxon>Basidiomycota</taxon>
        <taxon>Agaricomycotina</taxon>
        <taxon>Agaricomycetes</taxon>
        <taxon>Polyporales</taxon>
        <taxon>Grifolaceae</taxon>
        <taxon>Grifola</taxon>
    </lineage>
</organism>
<gene>
    <name evidence="3" type="ORF">A0H81_04972</name>
</gene>
<evidence type="ECO:0000313" key="3">
    <source>
        <dbReference type="EMBL" id="OBZ75485.1"/>
    </source>
</evidence>
<reference evidence="3 4" key="1">
    <citation type="submission" date="2016-03" db="EMBL/GenBank/DDBJ databases">
        <title>Whole genome sequencing of Grifola frondosa 9006-11.</title>
        <authorList>
            <person name="Min B."/>
            <person name="Park H."/>
            <person name="Kim J.-G."/>
            <person name="Cho H."/>
            <person name="Oh Y.-L."/>
            <person name="Kong W.-S."/>
            <person name="Choi I.-G."/>
        </authorList>
    </citation>
    <scope>NUCLEOTIDE SEQUENCE [LARGE SCALE GENOMIC DNA]</scope>
    <source>
        <strain evidence="3 4">9006-11</strain>
    </source>
</reference>
<feature type="compositionally biased region" description="Low complexity" evidence="2">
    <location>
        <begin position="200"/>
        <end position="209"/>
    </location>
</feature>
<feature type="compositionally biased region" description="Basic and acidic residues" evidence="2">
    <location>
        <begin position="210"/>
        <end position="224"/>
    </location>
</feature>
<feature type="region of interest" description="Disordered" evidence="2">
    <location>
        <begin position="361"/>
        <end position="423"/>
    </location>
</feature>
<feature type="region of interest" description="Disordered" evidence="2">
    <location>
        <begin position="103"/>
        <end position="134"/>
    </location>
</feature>
<dbReference type="OrthoDB" id="3256408at2759"/>
<feature type="region of interest" description="Disordered" evidence="2">
    <location>
        <begin position="509"/>
        <end position="541"/>
    </location>
</feature>
<feature type="compositionally biased region" description="Low complexity" evidence="2">
    <location>
        <begin position="227"/>
        <end position="236"/>
    </location>
</feature>
<evidence type="ECO:0000313" key="4">
    <source>
        <dbReference type="Proteomes" id="UP000092993"/>
    </source>
</evidence>
<dbReference type="STRING" id="5627.A0A1C7MF01"/>
<dbReference type="AlphaFoldDB" id="A0A1C7MF01"/>
<accession>A0A1C7MF01</accession>
<name>A0A1C7MF01_GRIFR</name>
<keyword evidence="1" id="KW-0175">Coiled coil</keyword>
<feature type="region of interest" description="Disordered" evidence="2">
    <location>
        <begin position="151"/>
        <end position="236"/>
    </location>
</feature>
<dbReference type="OMA" id="KSTPPCD"/>
<sequence>MAGCRTSRIGDCLWASGNANIMKTYMTSGSPIDDHSFFTKARHHPNQYTQPDPSSPPWRSLCPSVTDSRPVSFCHSNSFPPLSFDSEEGRTPHRDLLTRFDSAYPSPPLTDATLGTTVPLPTIQGEAPARYLPGPDLGDCMDVKMSYDDGHPCEPLSPPPTYPLGTQDLPQIAPSRSPVYADHYSQTPSSRHDREDAMSTRHSTSSPSSRDNRGLWRDETDSPKDGSSSSLLTPVSPVESWTYGSVASDLEPTSEDASPTHPSPIRVDSGFEEFLPRDRCGETKFSAIPGPRSILDPNSFWTPQSPISMDDGLPMTEHSSMNARGGAEDIFCPSSFFVTSPLGFLARDITQSHWETLPDDWSHSSGSMHESDFSSASPRPGSLSLELPDLGPLGPSGSHLGFDSRPASPLDRPPLSPLEMPNVRDPPWYNHSCATQNFAHSMPMDVDHDHSMLSPHPFSLRIPASDSDNSFSDTIMPPEDDFSSMLTSSSPPRRILNDLPGFGDDKEYYLTPVPRSPRSPLASLPELYTEDPANAPSSPHSPLLNLPVLSGGEQEPDYIRIDTISPSMLGPPGEGEGLGLFLRPVSVDPPIARSPSPDEDDMQLLDTQLDPVCSHGELDEFLKLRAVRRAALAAERAARSAEAELSERVNNAANALLPPLHPGLELHAEMDGAEQRAQKRELQLAMEMRAEARRTRKREKQRAKEVNALLDLKTRSARSRLARALCGAWRTWSRTCYSAGVIRAGLWRTGRPVRCPFRTMEDEMDVQ</sequence>
<evidence type="ECO:0000256" key="2">
    <source>
        <dbReference type="SAM" id="MobiDB-lite"/>
    </source>
</evidence>
<proteinExistence type="predicted"/>
<feature type="region of interest" description="Disordered" evidence="2">
    <location>
        <begin position="248"/>
        <end position="268"/>
    </location>
</feature>
<feature type="compositionally biased region" description="Low complexity" evidence="2">
    <location>
        <begin position="512"/>
        <end position="527"/>
    </location>
</feature>